<dbReference type="GO" id="GO:0071973">
    <property type="term" value="P:bacterial-type flagellum-dependent cell motility"/>
    <property type="evidence" value="ECO:0007669"/>
    <property type="project" value="InterPro"/>
</dbReference>
<evidence type="ECO:0000256" key="10">
    <source>
        <dbReference type="HAMAP-Rule" id="MF_00415"/>
    </source>
</evidence>
<reference evidence="11 12" key="1">
    <citation type="journal article" date="2017" name="Front. Microbiol.">
        <title>Comparative Genomic Analysis of the Class Epsilonproteobacteria and Proposed Reclassification to Epsilonbacteraeota (phyl. nov.).</title>
        <authorList>
            <person name="Waite D.W."/>
            <person name="Vanwonterghem I."/>
            <person name="Rinke C."/>
            <person name="Parks D.H."/>
            <person name="Zhang Y."/>
            <person name="Takai K."/>
            <person name="Sievert S.M."/>
            <person name="Simon J."/>
            <person name="Campbell B.J."/>
            <person name="Hanson T.E."/>
            <person name="Woyke T."/>
            <person name="Klotz M.G."/>
            <person name="Hugenholtz P."/>
        </authorList>
    </citation>
    <scope>NUCLEOTIDE SEQUENCE [LARGE SCALE GENOMIC DNA]</scope>
    <source>
        <strain evidence="11">UBA12443</strain>
    </source>
</reference>
<dbReference type="Pfam" id="PF02107">
    <property type="entry name" value="FlgH"/>
    <property type="match status" value="1"/>
</dbReference>
<comment type="similarity">
    <text evidence="2 10">Belongs to the FlgH family.</text>
</comment>
<dbReference type="PANTHER" id="PTHR34933:SF1">
    <property type="entry name" value="FLAGELLAR L-RING PROTEIN"/>
    <property type="match status" value="1"/>
</dbReference>
<dbReference type="Proteomes" id="UP000228859">
    <property type="component" value="Unassembled WGS sequence"/>
</dbReference>
<dbReference type="NCBIfam" id="NF001303">
    <property type="entry name" value="PRK00249.1-3"/>
    <property type="match status" value="1"/>
</dbReference>
<evidence type="ECO:0000256" key="6">
    <source>
        <dbReference type="ARBA" id="ARBA00023136"/>
    </source>
</evidence>
<evidence type="ECO:0000256" key="7">
    <source>
        <dbReference type="ARBA" id="ARBA00023143"/>
    </source>
</evidence>
<dbReference type="RefSeq" id="WP_294896294.1">
    <property type="nucleotide sequence ID" value="NZ_DLUI01000059.1"/>
</dbReference>
<evidence type="ECO:0000256" key="1">
    <source>
        <dbReference type="ARBA" id="ARBA00002591"/>
    </source>
</evidence>
<evidence type="ECO:0000256" key="2">
    <source>
        <dbReference type="ARBA" id="ARBA00006929"/>
    </source>
</evidence>
<dbReference type="PANTHER" id="PTHR34933">
    <property type="entry name" value="FLAGELLAR L-RING PROTEIN"/>
    <property type="match status" value="1"/>
</dbReference>
<evidence type="ECO:0000256" key="8">
    <source>
        <dbReference type="ARBA" id="ARBA00023237"/>
    </source>
</evidence>
<sequence length="238" mass="25283">MRIPLTLSILSASLLLSGCNARLTEPEIAFTPPKYVEEMPSREEENSFVARGSLFGQGDSPLFSDHKAMHVNDIVTVVISETATSSNKASKALTEADTLGLNGGLFSSAGNNSAVNSAVGKLNGLANIGFSAGSSSDYSGSGSATKNASFSTTVSARIVKVMANGNYFITGRREIMVDDQKQIMQLSGVIRPYDIDQNNQINSSKISDAKILYANEGDVDRSINQGWASKMVGAVWPF</sequence>
<gene>
    <name evidence="10" type="primary">flgH</name>
    <name evidence="11" type="ORF">CFH83_03705</name>
</gene>
<name>A0A2D3WIE5_9BACT</name>
<dbReference type="GO" id="GO:0003774">
    <property type="term" value="F:cytoskeletal motor activity"/>
    <property type="evidence" value="ECO:0007669"/>
    <property type="project" value="InterPro"/>
</dbReference>
<keyword evidence="11" id="KW-0966">Cell projection</keyword>
<comment type="subcellular location">
    <subcellularLocation>
        <location evidence="10">Cell outer membrane</location>
        <topology evidence="10">Lipid-anchor</topology>
    </subcellularLocation>
    <subcellularLocation>
        <location evidence="10">Bacterial flagellum basal body</location>
    </subcellularLocation>
</comment>
<comment type="caution">
    <text evidence="11">The sequence shown here is derived from an EMBL/GenBank/DDBJ whole genome shotgun (WGS) entry which is preliminary data.</text>
</comment>
<dbReference type="PRINTS" id="PR01008">
    <property type="entry name" value="FLGLRINGFLGH"/>
</dbReference>
<dbReference type="EMBL" id="DLUI01000059">
    <property type="protein sequence ID" value="DAB38830.1"/>
    <property type="molecule type" value="Genomic_DNA"/>
</dbReference>
<evidence type="ECO:0000256" key="4">
    <source>
        <dbReference type="ARBA" id="ARBA00016940"/>
    </source>
</evidence>
<comment type="function">
    <text evidence="1 10">Assembles around the rod to form the L-ring and probably protects the motor/basal body from shearing forces during rotation.</text>
</comment>
<protein>
    <recommendedName>
        <fullName evidence="4 10">Flagellar L-ring protein</fullName>
    </recommendedName>
    <alternativeName>
        <fullName evidence="9 10">Basal body L-ring protein</fullName>
    </alternativeName>
</protein>
<keyword evidence="7 10" id="KW-0975">Bacterial flagellum</keyword>
<evidence type="ECO:0000313" key="12">
    <source>
        <dbReference type="Proteomes" id="UP000228859"/>
    </source>
</evidence>
<proteinExistence type="inferred from homology"/>
<evidence type="ECO:0000256" key="3">
    <source>
        <dbReference type="ARBA" id="ARBA00011439"/>
    </source>
</evidence>
<evidence type="ECO:0000313" key="11">
    <source>
        <dbReference type="EMBL" id="DAB38830.1"/>
    </source>
</evidence>
<dbReference type="InterPro" id="IPR000527">
    <property type="entry name" value="Flag_Lring"/>
</dbReference>
<keyword evidence="11" id="KW-0282">Flagellum</keyword>
<keyword evidence="11" id="KW-0969">Cilium</keyword>
<organism evidence="11 12">
    <name type="scientific">Sulfuricurvum kujiense</name>
    <dbReference type="NCBI Taxonomy" id="148813"/>
    <lineage>
        <taxon>Bacteria</taxon>
        <taxon>Pseudomonadati</taxon>
        <taxon>Campylobacterota</taxon>
        <taxon>Epsilonproteobacteria</taxon>
        <taxon>Campylobacterales</taxon>
        <taxon>Sulfurimonadaceae</taxon>
        <taxon>Sulfuricurvum</taxon>
    </lineage>
</organism>
<dbReference type="AlphaFoldDB" id="A0A2D3WIE5"/>
<keyword evidence="10" id="KW-0449">Lipoprotein</keyword>
<accession>A0A2D3WIE5</accession>
<evidence type="ECO:0000256" key="9">
    <source>
        <dbReference type="ARBA" id="ARBA00032876"/>
    </source>
</evidence>
<dbReference type="HAMAP" id="MF_00415">
    <property type="entry name" value="FlgH"/>
    <property type="match status" value="1"/>
</dbReference>
<keyword evidence="8 10" id="KW-0998">Cell outer membrane</keyword>
<dbReference type="GO" id="GO:0009427">
    <property type="term" value="C:bacterial-type flagellum basal body, distal rod, L ring"/>
    <property type="evidence" value="ECO:0007669"/>
    <property type="project" value="InterPro"/>
</dbReference>
<comment type="subunit">
    <text evidence="3 10">The basal body constitutes a major portion of the flagellar organelle and consists of four rings (L,P,S, and M) mounted on a central rod.</text>
</comment>
<dbReference type="PROSITE" id="PS51257">
    <property type="entry name" value="PROKAR_LIPOPROTEIN"/>
    <property type="match status" value="1"/>
</dbReference>
<keyword evidence="5 10" id="KW-0732">Signal</keyword>
<dbReference type="GO" id="GO:0009279">
    <property type="term" value="C:cell outer membrane"/>
    <property type="evidence" value="ECO:0007669"/>
    <property type="project" value="UniProtKB-SubCell"/>
</dbReference>
<evidence type="ECO:0000256" key="5">
    <source>
        <dbReference type="ARBA" id="ARBA00022729"/>
    </source>
</evidence>
<keyword evidence="6 10" id="KW-0472">Membrane</keyword>